<dbReference type="PANTHER" id="PTHR34216">
    <property type="match status" value="1"/>
</dbReference>
<dbReference type="AlphaFoldDB" id="A0A5D0EIT7"/>
<keyword evidence="1" id="KW-0732">Signal</keyword>
<reference evidence="4 7" key="2">
    <citation type="submission" date="2017-10" db="EMBL/GenBank/DDBJ databases">
        <title>Draft genome sequences of Aggregatibacter actinomycetemcomitans strains 310a and 310b.</title>
        <authorList>
            <person name="May A.C."/>
            <person name="Ohta H."/>
            <person name="Maeda H."/>
            <person name="Kokeguchi S."/>
            <person name="Cugini C."/>
        </authorList>
    </citation>
    <scope>NUCLEOTIDE SEQUENCE [LARGE SCALE GENOMIC DNA]</scope>
    <source>
        <strain evidence="4 7">310b</strain>
    </source>
</reference>
<dbReference type="Proteomes" id="UP000226080">
    <property type="component" value="Unassembled WGS sequence"/>
</dbReference>
<dbReference type="SMR" id="A0A5D0EIT7"/>
<reference evidence="3 6" key="1">
    <citation type="submission" date="2015-10" db="EMBL/GenBank/DDBJ databases">
        <title>Tn-seq of a polymicrobial infection.</title>
        <authorList>
            <person name="Stacy A."/>
            <person name="Rumbaugh K.P."/>
            <person name="Whiteley M."/>
        </authorList>
    </citation>
    <scope>NUCLEOTIDE SEQUENCE [LARGE SCALE GENOMIC DNA]</scope>
    <source>
        <strain evidence="3 6">624</strain>
    </source>
</reference>
<dbReference type="OrthoDB" id="9814639at2"/>
<dbReference type="EMBL" id="CP012959">
    <property type="protein sequence ID" value="AMQ94382.1"/>
    <property type="molecule type" value="Genomic_DNA"/>
</dbReference>
<dbReference type="InterPro" id="IPR032772">
    <property type="entry name" value="PGA_deacetylase_PgaB_C"/>
</dbReference>
<name>A0A5D0EIT7_AGGAC</name>
<proteinExistence type="predicted"/>
<accession>A0A5D0EIT7</accession>
<dbReference type="Pfam" id="PF14883">
    <property type="entry name" value="GHL13"/>
    <property type="match status" value="1"/>
</dbReference>
<dbReference type="Proteomes" id="UP000323012">
    <property type="component" value="Unassembled WGS sequence"/>
</dbReference>
<dbReference type="InterPro" id="IPR011330">
    <property type="entry name" value="Glyco_hydro/deAcase_b/a-brl"/>
</dbReference>
<evidence type="ECO:0000259" key="2">
    <source>
        <dbReference type="PROSITE" id="PS51677"/>
    </source>
</evidence>
<dbReference type="Pfam" id="PF01522">
    <property type="entry name" value="Polysacc_deac_1"/>
    <property type="match status" value="1"/>
</dbReference>
<dbReference type="InterPro" id="IPR002509">
    <property type="entry name" value="NODB_dom"/>
</dbReference>
<dbReference type="SUPFAM" id="SSF88713">
    <property type="entry name" value="Glycoside hydrolase/deacetylase"/>
    <property type="match status" value="1"/>
</dbReference>
<dbReference type="EMBL" id="PCGW01000031">
    <property type="protein sequence ID" value="PHO19639.1"/>
    <property type="molecule type" value="Genomic_DNA"/>
</dbReference>
<reference evidence="5 8" key="3">
    <citation type="submission" date="2019-08" db="EMBL/GenBank/DDBJ databases">
        <title>Whole genome sequencing of Aggregatibacter actinomycetemcomitans cultured from blood stream infections in Denmark reveals a novel phylogenetic lineage expressing serotype a membrane O polysaccharide.</title>
        <authorList>
            <person name="Nedergaard S."/>
            <person name="Kobel C.M."/>
            <person name="Nielsen M.B."/>
            <person name="Moeller R.T."/>
            <person name="Jensen A.B."/>
            <person name="Noerskov-Lauritsen N."/>
        </authorList>
    </citation>
    <scope>NUCLEOTIDE SEQUENCE [LARGE SCALE GENOMIC DNA]</scope>
    <source>
        <strain evidence="5 8">PN_563</strain>
    </source>
</reference>
<evidence type="ECO:0000313" key="5">
    <source>
        <dbReference type="EMBL" id="TYA38147.1"/>
    </source>
</evidence>
<dbReference type="EMBL" id="VSED01000037">
    <property type="protein sequence ID" value="TYA38147.1"/>
    <property type="molecule type" value="Genomic_DNA"/>
</dbReference>
<dbReference type="GO" id="GO:0016810">
    <property type="term" value="F:hydrolase activity, acting on carbon-nitrogen (but not peptide) bonds"/>
    <property type="evidence" value="ECO:0007669"/>
    <property type="project" value="InterPro"/>
</dbReference>
<evidence type="ECO:0000313" key="8">
    <source>
        <dbReference type="Proteomes" id="UP000323012"/>
    </source>
</evidence>
<keyword evidence="7" id="KW-1185">Reference proteome</keyword>
<dbReference type="PANTHER" id="PTHR34216:SF7">
    <property type="entry name" value="POLY-BETA-1,6-N-ACETYL-D-GLUCOSAMINE N-DEACETYLASE"/>
    <property type="match status" value="1"/>
</dbReference>
<gene>
    <name evidence="5" type="primary">pgaB</name>
    <name evidence="3" type="ORF">ACT75_07520</name>
    <name evidence="4" type="ORF">CQR80_11195</name>
    <name evidence="5" type="ORF">FXB79_10310</name>
</gene>
<dbReference type="NCBIfam" id="TIGR03938">
    <property type="entry name" value="deacetyl_PgaB"/>
    <property type="match status" value="1"/>
</dbReference>
<dbReference type="GO" id="GO:0005975">
    <property type="term" value="P:carbohydrate metabolic process"/>
    <property type="evidence" value="ECO:0007669"/>
    <property type="project" value="InterPro"/>
</dbReference>
<evidence type="ECO:0000313" key="3">
    <source>
        <dbReference type="EMBL" id="AMQ94382.1"/>
    </source>
</evidence>
<organism evidence="5 8">
    <name type="scientific">Aggregatibacter actinomycetemcomitans</name>
    <name type="common">Actinobacillus actinomycetemcomitans</name>
    <name type="synonym">Haemophilus actinomycetemcomitans</name>
    <dbReference type="NCBI Taxonomy" id="714"/>
    <lineage>
        <taxon>Bacteria</taxon>
        <taxon>Pseudomonadati</taxon>
        <taxon>Pseudomonadota</taxon>
        <taxon>Gammaproteobacteria</taxon>
        <taxon>Pasteurellales</taxon>
        <taxon>Pasteurellaceae</taxon>
        <taxon>Aggregatibacter</taxon>
    </lineage>
</organism>
<dbReference type="Gene3D" id="3.20.20.80">
    <property type="entry name" value="Glycosidases"/>
    <property type="match status" value="1"/>
</dbReference>
<dbReference type="Proteomes" id="UP000072236">
    <property type="component" value="Chromosome"/>
</dbReference>
<dbReference type="RefSeq" id="WP_005541813.1">
    <property type="nucleotide sequence ID" value="NZ_CP012959.1"/>
</dbReference>
<dbReference type="PROSITE" id="PS51677">
    <property type="entry name" value="NODB"/>
    <property type="match status" value="1"/>
</dbReference>
<evidence type="ECO:0000313" key="4">
    <source>
        <dbReference type="EMBL" id="PHO19639.1"/>
    </source>
</evidence>
<dbReference type="Gene3D" id="3.20.20.370">
    <property type="entry name" value="Glycoside hydrolase/deacetylase"/>
    <property type="match status" value="1"/>
</dbReference>
<dbReference type="InterPro" id="IPR051398">
    <property type="entry name" value="Polysacch_Deacetylase"/>
</dbReference>
<dbReference type="InterPro" id="IPR023854">
    <property type="entry name" value="PGA_deacetylase_PgaB"/>
</dbReference>
<evidence type="ECO:0000313" key="7">
    <source>
        <dbReference type="Proteomes" id="UP000226080"/>
    </source>
</evidence>
<evidence type="ECO:0000256" key="1">
    <source>
        <dbReference type="ARBA" id="ARBA00022729"/>
    </source>
</evidence>
<protein>
    <submittedName>
        <fullName evidence="5">Poly-beta-1,6-N-acetyl-D-glucosamine N-deacetylase PgaB</fullName>
    </submittedName>
</protein>
<dbReference type="GO" id="GO:0043708">
    <property type="term" value="P:cell adhesion involved in biofilm formation"/>
    <property type="evidence" value="ECO:0007669"/>
    <property type="project" value="InterPro"/>
</dbReference>
<evidence type="ECO:0000313" key="6">
    <source>
        <dbReference type="Proteomes" id="UP000072236"/>
    </source>
</evidence>
<feature type="domain" description="NodB homology" evidence="2">
    <location>
        <begin position="91"/>
        <end position="330"/>
    </location>
</feature>
<sequence>MKILQKLLQIIVVSFVFITGVASAQDRYGVLAYHSVVDDTAAKEEKQYFPQTISANLLISHFNWLKDNGYNVVSWQQIIDAENGKSTLPEKAVVLSFDDGYATMYNVIYPILKAYNYPAVFAPVSSWLDTPVNQLIPYANIKLPRNVFVTWDQVREMEQSGLVEIASHTDNLHHGVRANPAGSQLPAVVAPEYKNNRYESKTEYKNRLVQDFSRSSKSIQRQIGKKPRIMVWPYGQFNDVAIDAAKQSGMTHHFALGQKIINKIGDRYVGRLLIDTETGFSTIKNFLDGVDDESKLMRIVHIDLDSLYDADKKQQAKNFDKLIERMYRYGITTVYLKAFSDPDGDGVADALYFPNRYLPVRDDIFSQIAWQLRTRANVKVYAWMPVLAFDLRNHVKEANYVVDHRTNQPAKDKYLRLSPYDRKNVEMIKSIYNDLSFYAKFDGILFHDDAFLTDFEGVESHSEGDGVSAAAKQKTLDLIGVTDELTNALKPYFLSSTPALKTVRSLHASVITNPKAEEWFAQNLTTLTKHYDTTAIMAMPYMENHQTISAKQAEKWFAALIQRVKAQAPLNKVLFEFQSVNLKTKQPIPETELISWIELLQRNGIYSYGYYPDNFVADQPNMQKMRRYMSLNTQAGKP</sequence>
<dbReference type="KEGG" id="aact:ACT75_07520"/>